<dbReference type="PRINTS" id="PR01346">
    <property type="entry name" value="HELNAPAPROT"/>
</dbReference>
<dbReference type="InterPro" id="IPR012347">
    <property type="entry name" value="Ferritin-like"/>
</dbReference>
<name>A0A8J3APV3_9BACI</name>
<proteinExistence type="inferred from homology"/>
<dbReference type="PROSITE" id="PS00819">
    <property type="entry name" value="DPS_2"/>
    <property type="match status" value="1"/>
</dbReference>
<dbReference type="Pfam" id="PF00210">
    <property type="entry name" value="Ferritin"/>
    <property type="match status" value="1"/>
</dbReference>
<feature type="domain" description="Ferritin/DPS" evidence="3">
    <location>
        <begin position="7"/>
        <end position="145"/>
    </location>
</feature>
<evidence type="ECO:0000259" key="3">
    <source>
        <dbReference type="Pfam" id="PF00210"/>
    </source>
</evidence>
<dbReference type="SUPFAM" id="SSF47240">
    <property type="entry name" value="Ferritin-like"/>
    <property type="match status" value="1"/>
</dbReference>
<sequence>MANLEILLNQQLANWNVLYVKLHNYHWYVKGPNFFTLHEKFELYYNEAKVMVDELGERILTIGAKPIATIREYLETATIEEGNSSFSAEEMVLDLIKDYDKIVQESRDVISVAEESNDQETADLFLGKIAEIEKMLWMLNSFLGK</sequence>
<dbReference type="Proteomes" id="UP000626244">
    <property type="component" value="Unassembled WGS sequence"/>
</dbReference>
<dbReference type="PANTHER" id="PTHR42932:SF1">
    <property type="entry name" value="GENERAL STRESS PROTEIN 20U"/>
    <property type="match status" value="1"/>
</dbReference>
<organism evidence="4 5">
    <name type="scientific">Gottfriedia solisilvae</name>
    <dbReference type="NCBI Taxonomy" id="1516104"/>
    <lineage>
        <taxon>Bacteria</taxon>
        <taxon>Bacillati</taxon>
        <taxon>Bacillota</taxon>
        <taxon>Bacilli</taxon>
        <taxon>Bacillales</taxon>
        <taxon>Bacillaceae</taxon>
        <taxon>Gottfriedia</taxon>
    </lineage>
</organism>
<gene>
    <name evidence="4" type="ORF">GCM10007380_40410</name>
</gene>
<dbReference type="OrthoDB" id="9797023at2"/>
<dbReference type="PIRSF" id="PIRSF005900">
    <property type="entry name" value="Dps"/>
    <property type="match status" value="1"/>
</dbReference>
<dbReference type="GO" id="GO:0008199">
    <property type="term" value="F:ferric iron binding"/>
    <property type="evidence" value="ECO:0007669"/>
    <property type="project" value="InterPro"/>
</dbReference>
<dbReference type="EMBL" id="BMHB01000004">
    <property type="protein sequence ID" value="GGI17933.1"/>
    <property type="molecule type" value="Genomic_DNA"/>
</dbReference>
<dbReference type="InterPro" id="IPR002177">
    <property type="entry name" value="DPS_DNA-bd"/>
</dbReference>
<dbReference type="InterPro" id="IPR009078">
    <property type="entry name" value="Ferritin-like_SF"/>
</dbReference>
<dbReference type="RefSeq" id="WP_088003065.1">
    <property type="nucleotide sequence ID" value="NZ_BMHB01000004.1"/>
</dbReference>
<comment type="similarity">
    <text evidence="1 2">Belongs to the Dps family.</text>
</comment>
<comment type="caution">
    <text evidence="4">The sequence shown here is derived from an EMBL/GenBank/DDBJ whole genome shotgun (WGS) entry which is preliminary data.</text>
</comment>
<dbReference type="CDD" id="cd01043">
    <property type="entry name" value="DPS"/>
    <property type="match status" value="1"/>
</dbReference>
<dbReference type="PANTHER" id="PTHR42932">
    <property type="entry name" value="GENERAL STRESS PROTEIN 20U"/>
    <property type="match status" value="1"/>
</dbReference>
<dbReference type="AlphaFoldDB" id="A0A8J3APV3"/>
<accession>A0A8J3APV3</accession>
<protein>
    <submittedName>
        <fullName evidence="4">DNA starvation/stationary phase protection protein</fullName>
    </submittedName>
</protein>
<dbReference type="InterPro" id="IPR008331">
    <property type="entry name" value="Ferritin_DPS_dom"/>
</dbReference>
<reference evidence="5" key="1">
    <citation type="journal article" date="2019" name="Int. J. Syst. Evol. Microbiol.">
        <title>The Global Catalogue of Microorganisms (GCM) 10K type strain sequencing project: providing services to taxonomists for standard genome sequencing and annotation.</title>
        <authorList>
            <consortium name="The Broad Institute Genomics Platform"/>
            <consortium name="The Broad Institute Genome Sequencing Center for Infectious Disease"/>
            <person name="Wu L."/>
            <person name="Ma J."/>
        </authorList>
    </citation>
    <scope>NUCLEOTIDE SEQUENCE [LARGE SCALE GENOMIC DNA]</scope>
    <source>
        <strain evidence="5">CGMCC 1.14993</strain>
    </source>
</reference>
<evidence type="ECO:0000313" key="5">
    <source>
        <dbReference type="Proteomes" id="UP000626244"/>
    </source>
</evidence>
<dbReference type="Gene3D" id="1.20.1260.10">
    <property type="match status" value="1"/>
</dbReference>
<dbReference type="InterPro" id="IPR023188">
    <property type="entry name" value="DPS_DNA-bd_CS"/>
</dbReference>
<evidence type="ECO:0000256" key="1">
    <source>
        <dbReference type="ARBA" id="ARBA00009497"/>
    </source>
</evidence>
<evidence type="ECO:0000256" key="2">
    <source>
        <dbReference type="RuleBase" id="RU003875"/>
    </source>
</evidence>
<evidence type="ECO:0000313" key="4">
    <source>
        <dbReference type="EMBL" id="GGI17933.1"/>
    </source>
</evidence>
<dbReference type="GO" id="GO:0016722">
    <property type="term" value="F:oxidoreductase activity, acting on metal ions"/>
    <property type="evidence" value="ECO:0007669"/>
    <property type="project" value="InterPro"/>
</dbReference>
<keyword evidence="5" id="KW-1185">Reference proteome</keyword>
<dbReference type="PROSITE" id="PS00818">
    <property type="entry name" value="DPS_1"/>
    <property type="match status" value="1"/>
</dbReference>